<dbReference type="Pfam" id="PF00008">
    <property type="entry name" value="EGF"/>
    <property type="match status" value="2"/>
</dbReference>
<dbReference type="CDD" id="cd11304">
    <property type="entry name" value="Cadherin_repeat"/>
    <property type="match status" value="1"/>
</dbReference>
<dbReference type="SUPFAM" id="SSF57196">
    <property type="entry name" value="EGF/Laminin"/>
    <property type="match status" value="3"/>
</dbReference>
<dbReference type="PANTHER" id="PTHR24033">
    <property type="entry name" value="EGF-LIKE DOMAIN-CONTAINING PROTEIN"/>
    <property type="match status" value="1"/>
</dbReference>
<dbReference type="SMART" id="SM00181">
    <property type="entry name" value="EGF"/>
    <property type="match status" value="4"/>
</dbReference>
<dbReference type="PROSITE" id="PS50026">
    <property type="entry name" value="EGF_3"/>
    <property type="match status" value="3"/>
</dbReference>
<dbReference type="PROSITE" id="PS50025">
    <property type="entry name" value="LAM_G_DOMAIN"/>
    <property type="match status" value="1"/>
</dbReference>
<feature type="region of interest" description="Disordered" evidence="5">
    <location>
        <begin position="144"/>
        <end position="215"/>
    </location>
</feature>
<accession>A0A1I8F3I8</accession>
<dbReference type="InterPro" id="IPR000742">
    <property type="entry name" value="EGF"/>
</dbReference>
<keyword evidence="9" id="KW-1185">Reference proteome</keyword>
<dbReference type="InterPro" id="IPR000152">
    <property type="entry name" value="EGF-type_Asp/Asn_hydroxyl_site"/>
</dbReference>
<feature type="domain" description="Laminin G" evidence="6">
    <location>
        <begin position="670"/>
        <end position="840"/>
    </location>
</feature>
<dbReference type="SUPFAM" id="SSF49313">
    <property type="entry name" value="Cadherin-like"/>
    <property type="match status" value="1"/>
</dbReference>
<feature type="region of interest" description="Disordered" evidence="5">
    <location>
        <begin position="302"/>
        <end position="322"/>
    </location>
</feature>
<name>A0A1I8F3I8_9PLAT</name>
<dbReference type="InterPro" id="IPR049883">
    <property type="entry name" value="NOTCH1_EGF-like"/>
</dbReference>
<proteinExistence type="predicted"/>
<dbReference type="PROSITE" id="PS01187">
    <property type="entry name" value="EGF_CA"/>
    <property type="match status" value="1"/>
</dbReference>
<dbReference type="PANTHER" id="PTHR24033:SF151">
    <property type="entry name" value="NOTCH 2"/>
    <property type="match status" value="1"/>
</dbReference>
<feature type="disulfide bond" evidence="4">
    <location>
        <begin position="1000"/>
        <end position="1009"/>
    </location>
</feature>
<evidence type="ECO:0000259" key="8">
    <source>
        <dbReference type="PROSITE" id="PS50268"/>
    </source>
</evidence>
<dbReference type="PROSITE" id="PS00022">
    <property type="entry name" value="EGF_1"/>
    <property type="match status" value="3"/>
</dbReference>
<dbReference type="InterPro" id="IPR018097">
    <property type="entry name" value="EGF_Ca-bd_CS"/>
</dbReference>
<dbReference type="AlphaFoldDB" id="A0A1I8F3I8"/>
<dbReference type="InterPro" id="IPR001791">
    <property type="entry name" value="Laminin_G"/>
</dbReference>
<dbReference type="SMART" id="SM00179">
    <property type="entry name" value="EGF_CA"/>
    <property type="match status" value="2"/>
</dbReference>
<dbReference type="InterPro" id="IPR015919">
    <property type="entry name" value="Cadherin-like_sf"/>
</dbReference>
<feature type="domain" description="EGF-like" evidence="7">
    <location>
        <begin position="971"/>
        <end position="1010"/>
    </location>
</feature>
<dbReference type="SMART" id="SM00112">
    <property type="entry name" value="CA"/>
    <property type="match status" value="1"/>
</dbReference>
<evidence type="ECO:0000256" key="2">
    <source>
        <dbReference type="ARBA" id="ARBA00023157"/>
    </source>
</evidence>
<evidence type="ECO:0000256" key="5">
    <source>
        <dbReference type="SAM" id="MobiDB-lite"/>
    </source>
</evidence>
<feature type="disulfide bond" evidence="4">
    <location>
        <begin position="874"/>
        <end position="883"/>
    </location>
</feature>
<dbReference type="PROSITE" id="PS00010">
    <property type="entry name" value="ASX_HYDROXYL"/>
    <property type="match status" value="1"/>
</dbReference>
<evidence type="ECO:0000313" key="9">
    <source>
        <dbReference type="Proteomes" id="UP000095280"/>
    </source>
</evidence>
<dbReference type="PROSITE" id="PS01186">
    <property type="entry name" value="EGF_2"/>
    <property type="match status" value="2"/>
</dbReference>
<dbReference type="Pfam" id="PF00028">
    <property type="entry name" value="Cadherin"/>
    <property type="match status" value="1"/>
</dbReference>
<dbReference type="SUPFAM" id="SSF49899">
    <property type="entry name" value="Concanavalin A-like lectins/glucanases"/>
    <property type="match status" value="1"/>
</dbReference>
<dbReference type="WBParaSite" id="maker-unitig_18620-snap-gene-0.2-mRNA-1">
    <property type="protein sequence ID" value="maker-unitig_18620-snap-gene-0.2-mRNA-1"/>
    <property type="gene ID" value="maker-unitig_18620-snap-gene-0.2"/>
</dbReference>
<reference evidence="10" key="1">
    <citation type="submission" date="2016-11" db="UniProtKB">
        <authorList>
            <consortium name="WormBaseParasite"/>
        </authorList>
    </citation>
    <scope>IDENTIFICATION</scope>
</reference>
<evidence type="ECO:0000259" key="7">
    <source>
        <dbReference type="PROSITE" id="PS50026"/>
    </source>
</evidence>
<feature type="domain" description="EGF-like" evidence="7">
    <location>
        <begin position="886"/>
        <end position="925"/>
    </location>
</feature>
<dbReference type="CDD" id="cd00054">
    <property type="entry name" value="EGF_CA"/>
    <property type="match status" value="3"/>
</dbReference>
<evidence type="ECO:0000256" key="1">
    <source>
        <dbReference type="ARBA" id="ARBA00022536"/>
    </source>
</evidence>
<dbReference type="InterPro" id="IPR001881">
    <property type="entry name" value="EGF-like_Ca-bd_dom"/>
</dbReference>
<keyword evidence="3" id="KW-0106">Calcium</keyword>
<protein>
    <submittedName>
        <fullName evidence="10">Cadherin domain-containing protein</fullName>
    </submittedName>
</protein>
<feature type="domain" description="EGF-like" evidence="7">
    <location>
        <begin position="845"/>
        <end position="884"/>
    </location>
</feature>
<evidence type="ECO:0000256" key="4">
    <source>
        <dbReference type="PROSITE-ProRule" id="PRU00076"/>
    </source>
</evidence>
<dbReference type="Pfam" id="PF07645">
    <property type="entry name" value="EGF_CA"/>
    <property type="match status" value="1"/>
</dbReference>
<dbReference type="Gene3D" id="2.10.25.10">
    <property type="entry name" value="Laminin"/>
    <property type="match status" value="3"/>
</dbReference>
<dbReference type="GO" id="GO:0016020">
    <property type="term" value="C:membrane"/>
    <property type="evidence" value="ECO:0007669"/>
    <property type="project" value="InterPro"/>
</dbReference>
<keyword evidence="2 4" id="KW-1015">Disulfide bond</keyword>
<dbReference type="InterPro" id="IPR051830">
    <property type="entry name" value="NOTCH_homolog"/>
</dbReference>
<evidence type="ECO:0000259" key="6">
    <source>
        <dbReference type="PROSITE" id="PS50025"/>
    </source>
</evidence>
<organism evidence="9 10">
    <name type="scientific">Macrostomum lignano</name>
    <dbReference type="NCBI Taxonomy" id="282301"/>
    <lineage>
        <taxon>Eukaryota</taxon>
        <taxon>Metazoa</taxon>
        <taxon>Spiralia</taxon>
        <taxon>Lophotrochozoa</taxon>
        <taxon>Platyhelminthes</taxon>
        <taxon>Rhabditophora</taxon>
        <taxon>Macrostomorpha</taxon>
        <taxon>Macrostomida</taxon>
        <taxon>Macrostomidae</taxon>
        <taxon>Macrostomum</taxon>
    </lineage>
</organism>
<feature type="disulfide bond" evidence="4">
    <location>
        <begin position="915"/>
        <end position="924"/>
    </location>
</feature>
<feature type="domain" description="Cadherin" evidence="8">
    <location>
        <begin position="204"/>
        <end position="286"/>
    </location>
</feature>
<dbReference type="Proteomes" id="UP000095280">
    <property type="component" value="Unplaced"/>
</dbReference>
<dbReference type="InterPro" id="IPR002126">
    <property type="entry name" value="Cadherin-like_dom"/>
</dbReference>
<dbReference type="InterPro" id="IPR013320">
    <property type="entry name" value="ConA-like_dom_sf"/>
</dbReference>
<sequence length="1062" mass="111215">SRGADWRLLWGAPGPSFTACVGRDVNLAASAPCGVRSWSSRSSELSQLRRARGHLLCSLGPDTAVAAGRLLGSALGAEIQQQSGLKTIKRSRAAQAEAGNGDRVPDPGHIFHTEAAEIVAKGAGMKSSSTSCELVLGREAGLRAPAAPPRHRQGAFDLGDSPLSSTAVVTGPRSRRETTTRRNSSATCYNAQPAGKPGAGTALSQPDRHRRGLGNNGRLAYSIESGNSQQLFSLDMSTGRLRPTAEAKDFYRLTVLAIDDYGNPPMTGRAEVRIRVLDENDCEPKFDQEEYRFRDAGIDDKGNVSQQPYLETAGSDGGPAADGSVLHVSDCDAPPNGGPFSWSLVDGGGHGKFLVDQRGRLRVNINFGHLVKAEEQIIVQGHIGSHLVTFNPVHPSAGLRRRPAHSLWPGETVCAHRPADQLTPSLLPSNLTAVLAYPAAGGEKLGRLRLRHPSPKDARLRLLSHSDLFSLAPNGELSVAMATTPPDGLHRVRVSASSRGLASEQEVRVRVTLLTEAMAESAVPLQLGGGSAHGFFLDRRDAQLAGAADGAAAARRGRSLLLARLWGRRAATAAELMALLAVYEESRRGFLDPAEVRSRLNSSEAVRSLLPEGGGGCGLAAEARRDRRLLVETAGITFTAPEFRLVPTCGTAKLKGAPPPSGAVFGFFPGGSEGGEGAAWALAERQQLRGLELRLRTRQSRPGRLLRVSGCGGWRLALRLHADGDGRLEATAAVSGGGGTEDRDGPELLRLVSPRPVNDGAWHRVLLRLHDGLLTDSIEPQLGQLPALPASSPSSWDRASTLRVELDRFVGCLTDLLSWPAATRLTAATAEAEAAARRGCPEAELAAHCASTPCQHEGVCTEVGGGGGGFHCSCEPPYAGPRCELNLRPCDHRPCLNGGACRDFGDGRGGFACDCPAGAAGPRCELVDRGGGGAATASCGGRGACQHGGWCLGGRCRCEGTGYAGPLCDRDVDECRQAVGLCDGGRGVCVNLPGGFRCECPSGFTGPACERLPGQPGAAIDGGASASEQPLLLGLRFHELAAGWAASPACCCSRWPSSASSP</sequence>
<dbReference type="GO" id="GO:0007156">
    <property type="term" value="P:homophilic cell adhesion via plasma membrane adhesion molecules"/>
    <property type="evidence" value="ECO:0007669"/>
    <property type="project" value="InterPro"/>
</dbReference>
<keyword evidence="1 4" id="KW-0245">EGF-like domain</keyword>
<evidence type="ECO:0000256" key="3">
    <source>
        <dbReference type="PROSITE-ProRule" id="PRU00043"/>
    </source>
</evidence>
<evidence type="ECO:0000313" key="10">
    <source>
        <dbReference type="WBParaSite" id="maker-unitig_18620-snap-gene-0.2-mRNA-1"/>
    </source>
</evidence>
<dbReference type="Gene3D" id="2.60.40.60">
    <property type="entry name" value="Cadherins"/>
    <property type="match status" value="1"/>
</dbReference>
<dbReference type="GO" id="GO:0005509">
    <property type="term" value="F:calcium ion binding"/>
    <property type="evidence" value="ECO:0007669"/>
    <property type="project" value="UniProtKB-UniRule"/>
</dbReference>
<comment type="caution">
    <text evidence="4">Lacks conserved residue(s) required for the propagation of feature annotation.</text>
</comment>
<dbReference type="PROSITE" id="PS50268">
    <property type="entry name" value="CADHERIN_2"/>
    <property type="match status" value="1"/>
</dbReference>